<evidence type="ECO:0000313" key="9">
    <source>
        <dbReference type="Proteomes" id="UP001152300"/>
    </source>
</evidence>
<dbReference type="PANTHER" id="PTHR23502">
    <property type="entry name" value="MAJOR FACILITATOR SUPERFAMILY"/>
    <property type="match status" value="1"/>
</dbReference>
<feature type="domain" description="Major facilitator superfamily (MFS) profile" evidence="7">
    <location>
        <begin position="1"/>
        <end position="330"/>
    </location>
</feature>
<feature type="transmembrane region" description="Helical" evidence="6">
    <location>
        <begin position="48"/>
        <end position="68"/>
    </location>
</feature>
<evidence type="ECO:0000259" key="7">
    <source>
        <dbReference type="PROSITE" id="PS50850"/>
    </source>
</evidence>
<dbReference type="PANTHER" id="PTHR23502:SF68">
    <property type="entry name" value="MULTIDRUG TRANSPORTER, PUTATIVE (AFU_ORTHOLOGUE AFUA_3G01120)-RELATED"/>
    <property type="match status" value="1"/>
</dbReference>
<dbReference type="Pfam" id="PF07690">
    <property type="entry name" value="MFS_1"/>
    <property type="match status" value="1"/>
</dbReference>
<dbReference type="OrthoDB" id="5296287at2759"/>
<feature type="transmembrane region" description="Helical" evidence="6">
    <location>
        <begin position="271"/>
        <end position="297"/>
    </location>
</feature>
<dbReference type="GO" id="GO:0016020">
    <property type="term" value="C:membrane"/>
    <property type="evidence" value="ECO:0007669"/>
    <property type="project" value="UniProtKB-SubCell"/>
</dbReference>
<evidence type="ECO:0000256" key="4">
    <source>
        <dbReference type="ARBA" id="ARBA00022989"/>
    </source>
</evidence>
<dbReference type="Proteomes" id="UP001152300">
    <property type="component" value="Unassembled WGS sequence"/>
</dbReference>
<reference evidence="8" key="1">
    <citation type="submission" date="2022-11" db="EMBL/GenBank/DDBJ databases">
        <title>Genome Resource of Sclerotinia nivalis Strain SnTB1, a Plant Pathogen Isolated from American Ginseng.</title>
        <authorList>
            <person name="Fan S."/>
        </authorList>
    </citation>
    <scope>NUCLEOTIDE SEQUENCE</scope>
    <source>
        <strain evidence="8">SnTB1</strain>
    </source>
</reference>
<organism evidence="8 9">
    <name type="scientific">Sclerotinia nivalis</name>
    <dbReference type="NCBI Taxonomy" id="352851"/>
    <lineage>
        <taxon>Eukaryota</taxon>
        <taxon>Fungi</taxon>
        <taxon>Dikarya</taxon>
        <taxon>Ascomycota</taxon>
        <taxon>Pezizomycotina</taxon>
        <taxon>Leotiomycetes</taxon>
        <taxon>Helotiales</taxon>
        <taxon>Sclerotiniaceae</taxon>
        <taxon>Sclerotinia</taxon>
    </lineage>
</organism>
<keyword evidence="5 6" id="KW-0472">Membrane</keyword>
<name>A0A9X0ADJ1_9HELO</name>
<comment type="caution">
    <text evidence="8">The sequence shown here is derived from an EMBL/GenBank/DDBJ whole genome shotgun (WGS) entry which is preliminary data.</text>
</comment>
<keyword evidence="4 6" id="KW-1133">Transmembrane helix</keyword>
<protein>
    <recommendedName>
        <fullName evidence="7">Major facilitator superfamily (MFS) profile domain-containing protein</fullName>
    </recommendedName>
</protein>
<dbReference type="AlphaFoldDB" id="A0A9X0ADJ1"/>
<dbReference type="InterPro" id="IPR020846">
    <property type="entry name" value="MFS_dom"/>
</dbReference>
<comment type="similarity">
    <text evidence="2">Belongs to the major facilitator superfamily.</text>
</comment>
<feature type="transmembrane region" description="Helical" evidence="6">
    <location>
        <begin position="20"/>
        <end position="41"/>
    </location>
</feature>
<feature type="transmembrane region" description="Helical" evidence="6">
    <location>
        <begin position="186"/>
        <end position="212"/>
    </location>
</feature>
<evidence type="ECO:0000256" key="1">
    <source>
        <dbReference type="ARBA" id="ARBA00004141"/>
    </source>
</evidence>
<feature type="transmembrane region" description="Helical" evidence="6">
    <location>
        <begin position="80"/>
        <end position="99"/>
    </location>
</feature>
<evidence type="ECO:0000256" key="5">
    <source>
        <dbReference type="ARBA" id="ARBA00023136"/>
    </source>
</evidence>
<dbReference type="Gene3D" id="1.20.1250.20">
    <property type="entry name" value="MFS general substrate transporter like domains"/>
    <property type="match status" value="1"/>
</dbReference>
<evidence type="ECO:0000256" key="3">
    <source>
        <dbReference type="ARBA" id="ARBA00022692"/>
    </source>
</evidence>
<evidence type="ECO:0000256" key="6">
    <source>
        <dbReference type="SAM" id="Phobius"/>
    </source>
</evidence>
<dbReference type="PROSITE" id="PS50850">
    <property type="entry name" value="MFS"/>
    <property type="match status" value="1"/>
</dbReference>
<dbReference type="EMBL" id="JAPEIS010000015">
    <property type="protein sequence ID" value="KAJ8058828.1"/>
    <property type="molecule type" value="Genomic_DNA"/>
</dbReference>
<dbReference type="GO" id="GO:0022857">
    <property type="term" value="F:transmembrane transporter activity"/>
    <property type="evidence" value="ECO:0007669"/>
    <property type="project" value="InterPro"/>
</dbReference>
<feature type="transmembrane region" description="Helical" evidence="6">
    <location>
        <begin position="154"/>
        <end position="180"/>
    </location>
</feature>
<sequence length="330" mass="35688">MFAPGVPALMEEFHSTNFELAGLVVSVAVLTNGGGTITDLIRQEKRGLAMSAFSMGPIIGPIIGSVGGGLLAEAKGWRCIFWILTMISGLFTILSFIFMRETYAVTILQRKTNRLRKQTGNLALVSKLDLELSPQDFFRRGIVRPAKLIIHSPIVLSTAIYVGVVYGYLYLLFTTFAVVFEESYEFSAGLVVLTYLGLGVGSMVGLAVAGYLSDRTMKSSTARANAAAAEAGQESSGMKPEYRLPLLVPGSFLIPMGLLLYGWTVEYKVHWIVPTLSTTLIGVGNMFVFICISLYLIDSFTIYSASALAANTIFRSVMGGVLPLAGQPIY</sequence>
<dbReference type="InterPro" id="IPR036259">
    <property type="entry name" value="MFS_trans_sf"/>
</dbReference>
<feature type="transmembrane region" description="Helical" evidence="6">
    <location>
        <begin position="244"/>
        <end position="265"/>
    </location>
</feature>
<keyword evidence="3 6" id="KW-0812">Transmembrane</keyword>
<comment type="subcellular location">
    <subcellularLocation>
        <location evidence="1">Membrane</location>
        <topology evidence="1">Multi-pass membrane protein</topology>
    </subcellularLocation>
</comment>
<accession>A0A9X0ADJ1</accession>
<evidence type="ECO:0000313" key="8">
    <source>
        <dbReference type="EMBL" id="KAJ8058828.1"/>
    </source>
</evidence>
<keyword evidence="9" id="KW-1185">Reference proteome</keyword>
<gene>
    <name evidence="8" type="ORF">OCU04_011814</name>
</gene>
<dbReference type="SUPFAM" id="SSF103473">
    <property type="entry name" value="MFS general substrate transporter"/>
    <property type="match status" value="1"/>
</dbReference>
<dbReference type="InterPro" id="IPR011701">
    <property type="entry name" value="MFS"/>
</dbReference>
<evidence type="ECO:0000256" key="2">
    <source>
        <dbReference type="ARBA" id="ARBA00008335"/>
    </source>
</evidence>
<proteinExistence type="inferred from homology"/>